<protein>
    <submittedName>
        <fullName evidence="3">PPC domain-containing protein</fullName>
    </submittedName>
</protein>
<sequence>MFKTVLFRLLMCALAASSWAFAQTSPYPFGEGYFKEKLVNRGPGIGSSDTRLHAEYLGWRFDVVSGGNDEEDRRTFYGHIAGRLEDHNGLLLYPDGSPRYRIMTVGGASSENGVFIGGVQGTILQEYYHPIKPHLSGNHAIVKFVDGGSGYAGFCAGMQLMDDFGIEPIGLVDYLYPQDPGPVDSTFTGDYHSDYGDIPYVLQAGGTWVHQPERIAGLEEIATIIVPWGRHSRTLGATWFYENPNNLDEGRLLLSGVHPEMKRDQNAVAIVAEMLEATIAGNQGPVLKKELANGQPHEAYEDSFWPQWDEIKVGDGQYHHYKVTVPSGQRFLRIDLGTTDPFDLHLFLHNGDFAFLGYNTREVVGSGGSKSLVIDNPPAGEWFIGVKGASYPDANYIRNDGGIEVLNGIGYSLTATWSDAPECETQIVGATLFGNHICRGESLSYEVTAAACAAGERATLALVNSSGQVAQNLGSLTLQSGANAGSVTLSTGLREGGYSLRVTDAEGRRVASNPVTIRAMAITATTNGTRFEPNSTLRLEWQARCDFAGQTLITLRDENHREVARVLTNSSDYGLNQHDFLLNQPPGNYYFRLYAASISGDSNMFTIGEPSIENLVTTATPVAPGFPFVVNWDATAGFDGVTASLSLHYADGTLIKTLGTNLPLAEGTNTGTFSFGTGDLTRGFPSNGVLLRMRAGATTRDSGLIPVTQTPGEFLDAIPTTLYTHQLLDIRFRRNVLGDGSAWRVRYVNSEGRVITGQNLDAVNTVGEHTARLFLMFTYPNHPLIMRVEDANGNVAMESAPFELKAPTLTVYNQLKMGGMTWVWDGEANTTAVFSIYDVATGALQFEREVPQQPGVNLNTQFHGANLVEGREYRLVVGVRGRMMPVSYKEQFVY</sequence>
<evidence type="ECO:0000259" key="2">
    <source>
        <dbReference type="Pfam" id="PF04151"/>
    </source>
</evidence>
<keyword evidence="1" id="KW-0732">Signal</keyword>
<dbReference type="Proteomes" id="UP000664417">
    <property type="component" value="Unassembled WGS sequence"/>
</dbReference>
<dbReference type="RefSeq" id="WP_207856451.1">
    <property type="nucleotide sequence ID" value="NZ_JAFREP010000002.1"/>
</dbReference>
<feature type="signal peptide" evidence="1">
    <location>
        <begin position="1"/>
        <end position="22"/>
    </location>
</feature>
<comment type="caution">
    <text evidence="3">The sequence shown here is derived from an EMBL/GenBank/DDBJ whole genome shotgun (WGS) entry which is preliminary data.</text>
</comment>
<proteinExistence type="predicted"/>
<dbReference type="EMBL" id="JAFREP010000002">
    <property type="protein sequence ID" value="MBO1317214.1"/>
    <property type="molecule type" value="Genomic_DNA"/>
</dbReference>
<organism evidence="3 5">
    <name type="scientific">Acanthopleuribacter pedis</name>
    <dbReference type="NCBI Taxonomy" id="442870"/>
    <lineage>
        <taxon>Bacteria</taxon>
        <taxon>Pseudomonadati</taxon>
        <taxon>Acidobacteriota</taxon>
        <taxon>Holophagae</taxon>
        <taxon>Acanthopleuribacterales</taxon>
        <taxon>Acanthopleuribacteraceae</taxon>
        <taxon>Acanthopleuribacter</taxon>
    </lineage>
</organism>
<feature type="chain" id="PRO_5035416047" evidence="1">
    <location>
        <begin position="23"/>
        <end position="894"/>
    </location>
</feature>
<evidence type="ECO:0000256" key="1">
    <source>
        <dbReference type="SAM" id="SignalP"/>
    </source>
</evidence>
<name>A0A8J7Q148_9BACT</name>
<evidence type="ECO:0000313" key="5">
    <source>
        <dbReference type="Proteomes" id="UP000664417"/>
    </source>
</evidence>
<dbReference type="EMBL" id="JAFREP010000006">
    <property type="protein sequence ID" value="MBO1318520.1"/>
    <property type="molecule type" value="Genomic_DNA"/>
</dbReference>
<evidence type="ECO:0000313" key="3">
    <source>
        <dbReference type="EMBL" id="MBO1317214.1"/>
    </source>
</evidence>
<dbReference type="AlphaFoldDB" id="A0A8J7Q148"/>
<reference evidence="3" key="1">
    <citation type="submission" date="2021-03" db="EMBL/GenBank/DDBJ databases">
        <authorList>
            <person name="Wang G."/>
        </authorList>
    </citation>
    <scope>NUCLEOTIDE SEQUENCE</scope>
    <source>
        <strain evidence="3">KCTC 12899</strain>
    </source>
</reference>
<dbReference type="Gene3D" id="2.60.120.380">
    <property type="match status" value="1"/>
</dbReference>
<feature type="domain" description="Peptidase C-terminal archaeal/bacterial" evidence="2">
    <location>
        <begin position="318"/>
        <end position="387"/>
    </location>
</feature>
<dbReference type="Pfam" id="PF04151">
    <property type="entry name" value="PPC"/>
    <property type="match status" value="1"/>
</dbReference>
<gene>
    <name evidence="3" type="ORF">J3U88_01995</name>
    <name evidence="4" type="ORF">J3U88_08630</name>
</gene>
<accession>A0A8J7Q148</accession>
<keyword evidence="5" id="KW-1185">Reference proteome</keyword>
<dbReference type="InterPro" id="IPR007280">
    <property type="entry name" value="Peptidase_C_arc/bac"/>
</dbReference>
<evidence type="ECO:0000313" key="4">
    <source>
        <dbReference type="EMBL" id="MBO1318520.1"/>
    </source>
</evidence>